<dbReference type="SUPFAM" id="SSF47336">
    <property type="entry name" value="ACP-like"/>
    <property type="match status" value="2"/>
</dbReference>
<dbReference type="FunFam" id="3.30.559.30:FF:000006">
    <property type="entry name" value="Yersiniabactin polyketide/non-ribosomal peptide synthetase"/>
    <property type="match status" value="1"/>
</dbReference>
<keyword evidence="5" id="KW-0596">Phosphopantetheine</keyword>
<sequence>MAESGRAGIDRESIRDEVAKQLGEPAHTIATADDLIQLGLDSIRMMKLAGGWRKRGLDVNFAQLAAAPTVDAWYALLAGDVAEPVSEPEAVEPVVAPEADAEPFALAQMQHAFWIGRTDSQALGGVAAHLYVEFDGGGVDAAALERAVSELVALHPMLRAQFLPNGTQQILAVPGRPVFAVVDLRDLAADEVAAQLAELREEKSHQRLAVEDGQVLDVTLTLLPDGKTRLHLDVDMLAADAMSYRLLVADLAELYAGRKVAASAYTYRQYLAAKAEKPAPARERDRRWWQSRLAELPAAPALPVVPEADRTDPNKTVRYHHWLAPEAKHALLAAAHDRGVTPAMALASVFAETIGRWSAEPRFLLNLPLFQRESLHPDVDRIVGDFTSSIMVDVDVSAECSVLERARELQKTMHTNGSHAAYSGLDVLRDLGRHRGEQVLAPIVYTSALNLGELFADSVADTFGEPVWIVSQGPQVLLDAQVTEVRGGLLLNWDVRESAFPTGVVDSMFAQYTTAIDRLANGAAGWTAQATPSLPLDQFAVRRRVNDTAAPVTGRALHEGFFANAAANPDAPALLWGETGGKTYGALAAEALAIAGALQADGVGVGDAVAVQVPKGPGQIVAVLGVLAAGAAYVPIGFDQPIARRTQILETGRVIAAICQDSEQFRGVGIPALPLATAVTYPEPLAKPVVPDTESVAYVLFTSGSTGTPKGVDVPHRAAMNTIDDCNRRFDVGPADRSLELAALEFDASVYDIFGLLSAGGAVVAMDEATRENPYEWVALVNRYRVSILNCVPSMLDMLLTVGSSAGPGRGLGDSLRAVLLGGDWVGVDLPGRLEQQVPTCRFAGLGGATETAIHFSVCEVAGAAGVDPHWIAVPFGTPLDNVACRVVGPTGHDCPDWVAGELWVGGSGVALGYRNDPERSAAKFLTHQGQNWYRTGDLARYLPDGTLEFLGRADHQVKIRGYRIELGEIEGALRSIDGVGLAVAVVVGKAAPKLAAAVTTDGSLTSDEIQAALGDLLPRYMIPGRIEILDVFPLTSNGKLDRRAVTALFTAEDDANGFVAPRTELERALAAIVGEVLGGTKVGVDDDFFALGGDSVLATTLIARIRDWLDASNAVVSDIFAARTVAALATRLIASDVAAGESATRLEQVAQIYAEIAAMDTHQLETADAAGGQR</sequence>
<dbReference type="GO" id="GO:0044550">
    <property type="term" value="P:secondary metabolite biosynthetic process"/>
    <property type="evidence" value="ECO:0007669"/>
    <property type="project" value="TreeGrafter"/>
</dbReference>
<feature type="domain" description="Carrier" evidence="9">
    <location>
        <begin position="8"/>
        <end position="81"/>
    </location>
</feature>
<dbReference type="InterPro" id="IPR010071">
    <property type="entry name" value="AA_adenyl_dom"/>
</dbReference>
<evidence type="ECO:0000256" key="3">
    <source>
        <dbReference type="ARBA" id="ARBA00007380"/>
    </source>
</evidence>
<dbReference type="EMBL" id="JAEMNV010000005">
    <property type="protein sequence ID" value="MBJ8340701.1"/>
    <property type="molecule type" value="Genomic_DNA"/>
</dbReference>
<dbReference type="PROSITE" id="PS00455">
    <property type="entry name" value="AMP_BINDING"/>
    <property type="match status" value="1"/>
</dbReference>
<protein>
    <recommendedName>
        <fullName evidence="4">Phenyloxazoline synthase MbtB</fullName>
    </recommendedName>
    <alternativeName>
        <fullName evidence="8">Mycobactin synthetase protein B</fullName>
    </alternativeName>
</protein>
<evidence type="ECO:0000256" key="8">
    <source>
        <dbReference type="ARBA" id="ARBA00033440"/>
    </source>
</evidence>
<comment type="cofactor">
    <cofactor evidence="1">
        <name>pantetheine 4'-phosphate</name>
        <dbReference type="ChEBI" id="CHEBI:47942"/>
    </cofactor>
</comment>
<dbReference type="PANTHER" id="PTHR45527">
    <property type="entry name" value="NONRIBOSOMAL PEPTIDE SYNTHETASE"/>
    <property type="match status" value="1"/>
</dbReference>
<dbReference type="FunFam" id="1.10.1200.10:FF:000016">
    <property type="entry name" value="Non-ribosomal peptide synthase"/>
    <property type="match status" value="1"/>
</dbReference>
<gene>
    <name evidence="10" type="ORF">JGU71_17555</name>
</gene>
<comment type="similarity">
    <text evidence="3">Belongs to the ATP-dependent AMP-binding enzyme family. MbtB subfamily.</text>
</comment>
<dbReference type="GO" id="GO:0072330">
    <property type="term" value="P:monocarboxylic acid biosynthetic process"/>
    <property type="evidence" value="ECO:0007669"/>
    <property type="project" value="UniProtKB-ARBA"/>
</dbReference>
<dbReference type="InterPro" id="IPR000873">
    <property type="entry name" value="AMP-dep_synth/lig_dom"/>
</dbReference>
<dbReference type="FunFam" id="3.30.559.10:FF:000023">
    <property type="entry name" value="Non-ribosomal peptide synthetase"/>
    <property type="match status" value="1"/>
</dbReference>
<comment type="caution">
    <text evidence="10">The sequence shown here is derived from an EMBL/GenBank/DDBJ whole genome shotgun (WGS) entry which is preliminary data.</text>
</comment>
<organism evidence="10 11">
    <name type="scientific">Antrihabitans stalagmiti</name>
    <dbReference type="NCBI Taxonomy" id="2799499"/>
    <lineage>
        <taxon>Bacteria</taxon>
        <taxon>Bacillati</taxon>
        <taxon>Actinomycetota</taxon>
        <taxon>Actinomycetes</taxon>
        <taxon>Mycobacteriales</taxon>
        <taxon>Nocardiaceae</taxon>
        <taxon>Antrihabitans</taxon>
    </lineage>
</organism>
<dbReference type="Gene3D" id="1.10.1200.10">
    <property type="entry name" value="ACP-like"/>
    <property type="match status" value="1"/>
</dbReference>
<dbReference type="AlphaFoldDB" id="A0A934NSN0"/>
<name>A0A934NSN0_9NOCA</name>
<comment type="pathway">
    <text evidence="2">Siderophore biosynthesis; mycobactin biosynthesis.</text>
</comment>
<proteinExistence type="inferred from homology"/>
<dbReference type="NCBIfam" id="TIGR01733">
    <property type="entry name" value="AA-adenyl-dom"/>
    <property type="match status" value="1"/>
</dbReference>
<dbReference type="SUPFAM" id="SSF52777">
    <property type="entry name" value="CoA-dependent acyltransferases"/>
    <property type="match status" value="2"/>
</dbReference>
<keyword evidence="11" id="KW-1185">Reference proteome</keyword>
<dbReference type="GO" id="GO:0008610">
    <property type="term" value="P:lipid biosynthetic process"/>
    <property type="evidence" value="ECO:0007669"/>
    <property type="project" value="UniProtKB-ARBA"/>
</dbReference>
<dbReference type="InterPro" id="IPR009081">
    <property type="entry name" value="PP-bd_ACP"/>
</dbReference>
<dbReference type="Proteomes" id="UP000655868">
    <property type="component" value="Unassembled WGS sequence"/>
</dbReference>
<evidence type="ECO:0000313" key="10">
    <source>
        <dbReference type="EMBL" id="MBJ8340701.1"/>
    </source>
</evidence>
<dbReference type="InterPro" id="IPR029058">
    <property type="entry name" value="AB_hydrolase_fold"/>
</dbReference>
<evidence type="ECO:0000259" key="9">
    <source>
        <dbReference type="PROSITE" id="PS50075"/>
    </source>
</evidence>
<evidence type="ECO:0000256" key="6">
    <source>
        <dbReference type="ARBA" id="ARBA00022553"/>
    </source>
</evidence>
<dbReference type="RefSeq" id="WP_199705567.1">
    <property type="nucleotide sequence ID" value="NZ_JAEMNV010000005.1"/>
</dbReference>
<evidence type="ECO:0000256" key="2">
    <source>
        <dbReference type="ARBA" id="ARBA00005102"/>
    </source>
</evidence>
<evidence type="ECO:0000256" key="7">
    <source>
        <dbReference type="ARBA" id="ARBA00022598"/>
    </source>
</evidence>
<dbReference type="Pfam" id="PF00668">
    <property type="entry name" value="Condensation"/>
    <property type="match status" value="1"/>
</dbReference>
<feature type="domain" description="Carrier" evidence="9">
    <location>
        <begin position="1061"/>
        <end position="1137"/>
    </location>
</feature>
<dbReference type="CDD" id="cd19535">
    <property type="entry name" value="Cyc_NRPS"/>
    <property type="match status" value="1"/>
</dbReference>
<dbReference type="GO" id="GO:0005737">
    <property type="term" value="C:cytoplasm"/>
    <property type="evidence" value="ECO:0007669"/>
    <property type="project" value="TreeGrafter"/>
</dbReference>
<dbReference type="GO" id="GO:0043041">
    <property type="term" value="P:amino acid activation for nonribosomal peptide biosynthetic process"/>
    <property type="evidence" value="ECO:0007669"/>
    <property type="project" value="TreeGrafter"/>
</dbReference>
<dbReference type="Gene3D" id="3.30.559.10">
    <property type="entry name" value="Chloramphenicol acetyltransferase-like domain"/>
    <property type="match status" value="1"/>
</dbReference>
<dbReference type="InterPro" id="IPR001242">
    <property type="entry name" value="Condensation_dom"/>
</dbReference>
<accession>A0A934NSN0</accession>
<keyword evidence="6" id="KW-0597">Phosphoprotein</keyword>
<evidence type="ECO:0000256" key="1">
    <source>
        <dbReference type="ARBA" id="ARBA00001957"/>
    </source>
</evidence>
<reference evidence="10" key="1">
    <citation type="submission" date="2020-12" db="EMBL/GenBank/DDBJ databases">
        <title>Antrihabitans popcorni sp. nov. and Antrihabitans auranticaus sp. nov., isolated from a larva cave.</title>
        <authorList>
            <person name="Lee S.D."/>
            <person name="Kim I.S."/>
        </authorList>
    </citation>
    <scope>NUCLEOTIDE SEQUENCE</scope>
    <source>
        <strain evidence="10">YC3-6</strain>
    </source>
</reference>
<dbReference type="InterPro" id="IPR036736">
    <property type="entry name" value="ACP-like_sf"/>
</dbReference>
<keyword evidence="7" id="KW-0436">Ligase</keyword>
<dbReference type="InterPro" id="IPR006162">
    <property type="entry name" value="Ppantetheine_attach_site"/>
</dbReference>
<dbReference type="PANTHER" id="PTHR45527:SF10">
    <property type="entry name" value="PYOCHELIN SYNTHASE PCHF"/>
    <property type="match status" value="1"/>
</dbReference>
<evidence type="ECO:0000256" key="5">
    <source>
        <dbReference type="ARBA" id="ARBA00022450"/>
    </source>
</evidence>
<dbReference type="PROSITE" id="PS50075">
    <property type="entry name" value="CARRIER"/>
    <property type="match status" value="2"/>
</dbReference>
<dbReference type="InterPro" id="IPR045851">
    <property type="entry name" value="AMP-bd_C_sf"/>
</dbReference>
<dbReference type="Pfam" id="PF00501">
    <property type="entry name" value="AMP-binding"/>
    <property type="match status" value="1"/>
</dbReference>
<dbReference type="Gene3D" id="3.30.300.30">
    <property type="match status" value="1"/>
</dbReference>
<dbReference type="InterPro" id="IPR042099">
    <property type="entry name" value="ANL_N_sf"/>
</dbReference>
<dbReference type="Gene3D" id="3.40.50.1820">
    <property type="entry name" value="alpha/beta hydrolase"/>
    <property type="match status" value="1"/>
</dbReference>
<dbReference type="InterPro" id="IPR057737">
    <property type="entry name" value="Condensation_MtbB-like"/>
</dbReference>
<dbReference type="Gene3D" id="3.40.50.12780">
    <property type="entry name" value="N-terminal domain of ligase-like"/>
    <property type="match status" value="1"/>
</dbReference>
<dbReference type="GO" id="GO:0031177">
    <property type="term" value="F:phosphopantetheine binding"/>
    <property type="evidence" value="ECO:0007669"/>
    <property type="project" value="TreeGrafter"/>
</dbReference>
<evidence type="ECO:0000313" key="11">
    <source>
        <dbReference type="Proteomes" id="UP000655868"/>
    </source>
</evidence>
<dbReference type="Gene3D" id="3.30.559.30">
    <property type="entry name" value="Nonribosomal peptide synthetase, condensation domain"/>
    <property type="match status" value="1"/>
</dbReference>
<dbReference type="InterPro" id="IPR023213">
    <property type="entry name" value="CAT-like_dom_sf"/>
</dbReference>
<dbReference type="Pfam" id="PF00550">
    <property type="entry name" value="PP-binding"/>
    <property type="match status" value="2"/>
</dbReference>
<dbReference type="InterPro" id="IPR020845">
    <property type="entry name" value="AMP-binding_CS"/>
</dbReference>
<dbReference type="SUPFAM" id="SSF56801">
    <property type="entry name" value="Acetyl-CoA synthetase-like"/>
    <property type="match status" value="1"/>
</dbReference>
<dbReference type="GO" id="GO:0016874">
    <property type="term" value="F:ligase activity"/>
    <property type="evidence" value="ECO:0007669"/>
    <property type="project" value="UniProtKB-KW"/>
</dbReference>
<evidence type="ECO:0000256" key="4">
    <source>
        <dbReference type="ARBA" id="ARBA00016743"/>
    </source>
</evidence>
<dbReference type="FunFam" id="3.40.50.12780:FF:000012">
    <property type="entry name" value="Non-ribosomal peptide synthetase"/>
    <property type="match status" value="1"/>
</dbReference>
<dbReference type="PROSITE" id="PS00012">
    <property type="entry name" value="PHOSPHOPANTETHEINE"/>
    <property type="match status" value="1"/>
</dbReference>